<dbReference type="GO" id="GO:0016020">
    <property type="term" value="C:membrane"/>
    <property type="evidence" value="ECO:0007669"/>
    <property type="project" value="GOC"/>
</dbReference>
<protein>
    <submittedName>
        <fullName evidence="5">Polyprenol monophosphomannose synthase</fullName>
    </submittedName>
</protein>
<dbReference type="AlphaFoldDB" id="A0A7K3VZC6"/>
<dbReference type="Gene3D" id="3.90.550.10">
    <property type="entry name" value="Spore Coat Polysaccharide Biosynthesis Protein SpsA, Chain A"/>
    <property type="match status" value="1"/>
</dbReference>
<keyword evidence="6" id="KW-1185">Reference proteome</keyword>
<dbReference type="RefSeq" id="WP_163481333.1">
    <property type="nucleotide sequence ID" value="NZ_JAAGWF010000009.1"/>
</dbReference>
<evidence type="ECO:0000313" key="5">
    <source>
        <dbReference type="EMBL" id="NEK58005.1"/>
    </source>
</evidence>
<evidence type="ECO:0000313" key="6">
    <source>
        <dbReference type="Proteomes" id="UP000470246"/>
    </source>
</evidence>
<dbReference type="Proteomes" id="UP000470246">
    <property type="component" value="Unassembled WGS sequence"/>
</dbReference>
<proteinExistence type="inferred from homology"/>
<dbReference type="EMBL" id="JAAGWF010000009">
    <property type="protein sequence ID" value="NEK58005.1"/>
    <property type="molecule type" value="Genomic_DNA"/>
</dbReference>
<gene>
    <name evidence="5" type="ORF">GCU56_08985</name>
</gene>
<dbReference type="InterPro" id="IPR039528">
    <property type="entry name" value="DPM1-like"/>
</dbReference>
<dbReference type="GO" id="GO:0009247">
    <property type="term" value="P:glycolipid biosynthetic process"/>
    <property type="evidence" value="ECO:0007669"/>
    <property type="project" value="TreeGrafter"/>
</dbReference>
<evidence type="ECO:0000256" key="3">
    <source>
        <dbReference type="ARBA" id="ARBA00022679"/>
    </source>
</evidence>
<dbReference type="PANTHER" id="PTHR43398:SF1">
    <property type="entry name" value="DOLICHOL-PHOSPHATE MANNOSYLTRANSFERASE SUBUNIT 1"/>
    <property type="match status" value="1"/>
</dbReference>
<accession>A0A7K3VZC6</accession>
<evidence type="ECO:0000259" key="4">
    <source>
        <dbReference type="Pfam" id="PF00535"/>
    </source>
</evidence>
<dbReference type="FunFam" id="3.90.550.10:FF:000122">
    <property type="entry name" value="Dolichol-phosphate mannosyltransferase subunit 1"/>
    <property type="match status" value="1"/>
</dbReference>
<reference evidence="5 6" key="1">
    <citation type="submission" date="2020-02" db="EMBL/GenBank/DDBJ databases">
        <title>Geodermatophilus sabuli CPCC 205279 I12A-02694.</title>
        <authorList>
            <person name="Jiang Z."/>
        </authorList>
    </citation>
    <scope>NUCLEOTIDE SEQUENCE [LARGE SCALE GENOMIC DNA]</scope>
    <source>
        <strain evidence="5 6">I12A-02694</strain>
    </source>
</reference>
<comment type="caution">
    <text evidence="5">The sequence shown here is derived from an EMBL/GenBank/DDBJ whole genome shotgun (WGS) entry which is preliminary data.</text>
</comment>
<comment type="similarity">
    <text evidence="1">Belongs to the glycosyltransferase 2 family.</text>
</comment>
<name>A0A7K3VZC6_9ACTN</name>
<dbReference type="SUPFAM" id="SSF53448">
    <property type="entry name" value="Nucleotide-diphospho-sugar transferases"/>
    <property type="match status" value="1"/>
</dbReference>
<evidence type="ECO:0000256" key="2">
    <source>
        <dbReference type="ARBA" id="ARBA00022676"/>
    </source>
</evidence>
<dbReference type="GO" id="GO:0004582">
    <property type="term" value="F:dolichyl-phosphate beta-D-mannosyltransferase activity"/>
    <property type="evidence" value="ECO:0007669"/>
    <property type="project" value="InterPro"/>
</dbReference>
<keyword evidence="2" id="KW-0328">Glycosyltransferase</keyword>
<sequence>MSARPAAPRSPDRRPAPRSLWVVLPTYQEIENVERVVRAVHAVLGGCGVEETAILVVDDSSPDGTAARARELARELPGVHVLVRDEREGLGPAYAAGFAHAVARGADCLLQMDADLSHDPADIPRLVAAVQAGADIAVGSRYVPGGGVSDWGLVRRLLSRGGSLYARTLLGVGVRDLTAGFKCLRAEAVAAIDVPSAQAHGYSFQIEVTYRALRAGLRVVEVPIVFHERSHGRSKMTTRIALEALVLVPRLRFTRPR</sequence>
<dbReference type="InterPro" id="IPR001173">
    <property type="entry name" value="Glyco_trans_2-like"/>
</dbReference>
<dbReference type="InterPro" id="IPR029044">
    <property type="entry name" value="Nucleotide-diphossugar_trans"/>
</dbReference>
<dbReference type="PANTHER" id="PTHR43398">
    <property type="entry name" value="DOLICHOL-PHOSPHATE MANNOSYLTRANSFERASE SUBUNIT 1"/>
    <property type="match status" value="1"/>
</dbReference>
<keyword evidence="3" id="KW-0808">Transferase</keyword>
<organism evidence="5 6">
    <name type="scientific">Geodermatophilus sabuli</name>
    <dbReference type="NCBI Taxonomy" id="1564158"/>
    <lineage>
        <taxon>Bacteria</taxon>
        <taxon>Bacillati</taxon>
        <taxon>Actinomycetota</taxon>
        <taxon>Actinomycetes</taxon>
        <taxon>Geodermatophilales</taxon>
        <taxon>Geodermatophilaceae</taxon>
        <taxon>Geodermatophilus</taxon>
    </lineage>
</organism>
<evidence type="ECO:0000256" key="1">
    <source>
        <dbReference type="ARBA" id="ARBA00006739"/>
    </source>
</evidence>
<feature type="domain" description="Glycosyltransferase 2-like" evidence="4">
    <location>
        <begin position="22"/>
        <end position="189"/>
    </location>
</feature>
<dbReference type="CDD" id="cd06442">
    <property type="entry name" value="DPM1_like"/>
    <property type="match status" value="1"/>
</dbReference>
<dbReference type="Pfam" id="PF00535">
    <property type="entry name" value="Glycos_transf_2"/>
    <property type="match status" value="1"/>
</dbReference>